<feature type="domain" description="Histidine kinase/HSP90-like ATPase" evidence="11">
    <location>
        <begin position="324"/>
        <end position="416"/>
    </location>
</feature>
<feature type="transmembrane region" description="Helical" evidence="10">
    <location>
        <begin position="100"/>
        <end position="129"/>
    </location>
</feature>
<evidence type="ECO:0000256" key="10">
    <source>
        <dbReference type="SAM" id="Phobius"/>
    </source>
</evidence>
<evidence type="ECO:0000256" key="3">
    <source>
        <dbReference type="ARBA" id="ARBA00022553"/>
    </source>
</evidence>
<evidence type="ECO:0000256" key="9">
    <source>
        <dbReference type="SAM" id="MobiDB-lite"/>
    </source>
</evidence>
<evidence type="ECO:0000256" key="2">
    <source>
        <dbReference type="ARBA" id="ARBA00012438"/>
    </source>
</evidence>
<evidence type="ECO:0000256" key="5">
    <source>
        <dbReference type="ARBA" id="ARBA00022741"/>
    </source>
</evidence>
<dbReference type="CDD" id="cd16917">
    <property type="entry name" value="HATPase_UhpB-NarQ-NarX-like"/>
    <property type="match status" value="1"/>
</dbReference>
<dbReference type="Pfam" id="PF02518">
    <property type="entry name" value="HATPase_c"/>
    <property type="match status" value="1"/>
</dbReference>
<keyword evidence="10" id="KW-0812">Transmembrane</keyword>
<dbReference type="InterPro" id="IPR055558">
    <property type="entry name" value="DUF7134"/>
</dbReference>
<dbReference type="Proteomes" id="UP001500016">
    <property type="component" value="Unassembled WGS sequence"/>
</dbReference>
<comment type="caution">
    <text evidence="12">The sequence shown here is derived from an EMBL/GenBank/DDBJ whole genome shotgun (WGS) entry which is preliminary data.</text>
</comment>
<name>A0ABN2VV46_9ACTN</name>
<dbReference type="PANTHER" id="PTHR24421">
    <property type="entry name" value="NITRATE/NITRITE SENSOR PROTEIN NARX-RELATED"/>
    <property type="match status" value="1"/>
</dbReference>
<keyword evidence="3" id="KW-0597">Phosphoprotein</keyword>
<keyword evidence="6 12" id="KW-0418">Kinase</keyword>
<dbReference type="PANTHER" id="PTHR24421:SF10">
    <property type="entry name" value="NITRATE_NITRITE SENSOR PROTEIN NARQ"/>
    <property type="match status" value="1"/>
</dbReference>
<dbReference type="EMBL" id="BAAAPE010000007">
    <property type="protein sequence ID" value="GAA2073780.1"/>
    <property type="molecule type" value="Genomic_DNA"/>
</dbReference>
<comment type="catalytic activity">
    <reaction evidence="1">
        <text>ATP + protein L-histidine = ADP + protein N-phospho-L-histidine.</text>
        <dbReference type="EC" id="2.7.13.3"/>
    </reaction>
</comment>
<evidence type="ECO:0000256" key="4">
    <source>
        <dbReference type="ARBA" id="ARBA00022679"/>
    </source>
</evidence>
<evidence type="ECO:0000256" key="7">
    <source>
        <dbReference type="ARBA" id="ARBA00022840"/>
    </source>
</evidence>
<evidence type="ECO:0000256" key="6">
    <source>
        <dbReference type="ARBA" id="ARBA00022777"/>
    </source>
</evidence>
<sequence length="451" mass="47323">MSTGAGSGGDSGSGGSTRGLHHAFQRVREFDARHPWLWNVLLPLLVALPGLSVLIDGTWRDGPENVRAGPPPDGIPPSWPWLLSAGLVVPLLWRRRWPFAVFLVISGFLFVSSQLGLSLPVSLAVVLALYGVALRSPLSRLGWAGASILVTVAAEALFRAPEDAGRTYVPVFAIAAAVVAAGIAVRTRREYLASLLERAARLEIERDQRARLAAAAERARIAREMHDVLAHNLSVITGLADGGSYAGRRSPERARQALDAIAATSREALDDLRGLLGVLKDTESELAPQPGLLELDPLLDRVRAAGLPVRASREGAAADAESPGRQLAVYRVVQEALTNTLKHGGSGATATVTVTYGPDGLTVTVTDTGTGTGDRGPGGGQGIGGMRDRARAYGGTLEAGPAPGGWRVRLWLPRTTTDRTIDDSSDRGRPGDAAVRVPDAAGEPGRPDAPG</sequence>
<dbReference type="Pfam" id="PF23539">
    <property type="entry name" value="DUF7134"/>
    <property type="match status" value="1"/>
</dbReference>
<evidence type="ECO:0000259" key="11">
    <source>
        <dbReference type="SMART" id="SM00387"/>
    </source>
</evidence>
<dbReference type="SMART" id="SM00387">
    <property type="entry name" value="HATPase_c"/>
    <property type="match status" value="1"/>
</dbReference>
<protein>
    <recommendedName>
        <fullName evidence="2">histidine kinase</fullName>
        <ecNumber evidence="2">2.7.13.3</ecNumber>
    </recommendedName>
</protein>
<dbReference type="Gene3D" id="1.20.5.1930">
    <property type="match status" value="1"/>
</dbReference>
<feature type="transmembrane region" description="Helical" evidence="10">
    <location>
        <begin position="36"/>
        <end position="55"/>
    </location>
</feature>
<feature type="transmembrane region" description="Helical" evidence="10">
    <location>
        <begin position="167"/>
        <end position="185"/>
    </location>
</feature>
<dbReference type="InterPro" id="IPR011712">
    <property type="entry name" value="Sig_transdc_His_kin_sub3_dim/P"/>
</dbReference>
<dbReference type="SUPFAM" id="SSF55874">
    <property type="entry name" value="ATPase domain of HSP90 chaperone/DNA topoisomerase II/histidine kinase"/>
    <property type="match status" value="1"/>
</dbReference>
<feature type="transmembrane region" description="Helical" evidence="10">
    <location>
        <begin position="75"/>
        <end position="93"/>
    </location>
</feature>
<dbReference type="InterPro" id="IPR003594">
    <property type="entry name" value="HATPase_dom"/>
</dbReference>
<feature type="region of interest" description="Disordered" evidence="9">
    <location>
        <begin position="415"/>
        <end position="451"/>
    </location>
</feature>
<keyword evidence="13" id="KW-1185">Reference proteome</keyword>
<accession>A0ABN2VV46</accession>
<dbReference type="EC" id="2.7.13.3" evidence="2"/>
<evidence type="ECO:0000313" key="12">
    <source>
        <dbReference type="EMBL" id="GAA2073780.1"/>
    </source>
</evidence>
<evidence type="ECO:0000256" key="1">
    <source>
        <dbReference type="ARBA" id="ARBA00000085"/>
    </source>
</evidence>
<dbReference type="Gene3D" id="3.30.565.10">
    <property type="entry name" value="Histidine kinase-like ATPase, C-terminal domain"/>
    <property type="match status" value="1"/>
</dbReference>
<keyword evidence="4" id="KW-0808">Transferase</keyword>
<dbReference type="InterPro" id="IPR050482">
    <property type="entry name" value="Sensor_HK_TwoCompSys"/>
</dbReference>
<dbReference type="InterPro" id="IPR036890">
    <property type="entry name" value="HATPase_C_sf"/>
</dbReference>
<feature type="transmembrane region" description="Helical" evidence="10">
    <location>
        <begin position="141"/>
        <end position="160"/>
    </location>
</feature>
<dbReference type="GO" id="GO:0016301">
    <property type="term" value="F:kinase activity"/>
    <property type="evidence" value="ECO:0007669"/>
    <property type="project" value="UniProtKB-KW"/>
</dbReference>
<evidence type="ECO:0000256" key="8">
    <source>
        <dbReference type="ARBA" id="ARBA00023012"/>
    </source>
</evidence>
<dbReference type="RefSeq" id="WP_344527583.1">
    <property type="nucleotide sequence ID" value="NZ_BAAAPE010000007.1"/>
</dbReference>
<organism evidence="12 13">
    <name type="scientific">Streptomyces albiaxialis</name>
    <dbReference type="NCBI Taxonomy" id="329523"/>
    <lineage>
        <taxon>Bacteria</taxon>
        <taxon>Bacillati</taxon>
        <taxon>Actinomycetota</taxon>
        <taxon>Actinomycetes</taxon>
        <taxon>Kitasatosporales</taxon>
        <taxon>Streptomycetaceae</taxon>
        <taxon>Streptomyces</taxon>
    </lineage>
</organism>
<keyword evidence="5" id="KW-0547">Nucleotide-binding</keyword>
<evidence type="ECO:0000313" key="13">
    <source>
        <dbReference type="Proteomes" id="UP001500016"/>
    </source>
</evidence>
<proteinExistence type="predicted"/>
<keyword evidence="8" id="KW-0902">Two-component regulatory system</keyword>
<keyword evidence="10" id="KW-0472">Membrane</keyword>
<keyword evidence="7" id="KW-0067">ATP-binding</keyword>
<dbReference type="Pfam" id="PF07730">
    <property type="entry name" value="HisKA_3"/>
    <property type="match status" value="1"/>
</dbReference>
<reference evidence="12 13" key="1">
    <citation type="journal article" date="2019" name="Int. J. Syst. Evol. Microbiol.">
        <title>The Global Catalogue of Microorganisms (GCM) 10K type strain sequencing project: providing services to taxonomists for standard genome sequencing and annotation.</title>
        <authorList>
            <consortium name="The Broad Institute Genomics Platform"/>
            <consortium name="The Broad Institute Genome Sequencing Center for Infectious Disease"/>
            <person name="Wu L."/>
            <person name="Ma J."/>
        </authorList>
    </citation>
    <scope>NUCLEOTIDE SEQUENCE [LARGE SCALE GENOMIC DNA]</scope>
    <source>
        <strain evidence="12 13">JCM 15478</strain>
    </source>
</reference>
<feature type="compositionally biased region" description="Basic and acidic residues" evidence="9">
    <location>
        <begin position="416"/>
        <end position="430"/>
    </location>
</feature>
<gene>
    <name evidence="12" type="ORF">GCM10009801_27270</name>
</gene>
<keyword evidence="10" id="KW-1133">Transmembrane helix</keyword>